<evidence type="ECO:0000256" key="9">
    <source>
        <dbReference type="ARBA" id="ARBA00022771"/>
    </source>
</evidence>
<dbReference type="GO" id="GO:0039648">
    <property type="term" value="P:symbiont-mediated perturbation of host ubiquitin-like protein modification"/>
    <property type="evidence" value="ECO:0007669"/>
    <property type="project" value="UniProtKB-KW"/>
</dbReference>
<proteinExistence type="predicted"/>
<keyword evidence="17" id="KW-1185">Reference proteome</keyword>
<keyword evidence="9 13" id="KW-0863">Zinc-finger</keyword>
<gene>
    <name evidence="16" type="primary">ICP0</name>
</gene>
<dbReference type="Proteomes" id="UP000828786">
    <property type="component" value="Segment"/>
</dbReference>
<dbReference type="SMART" id="SM00184">
    <property type="entry name" value="RING"/>
    <property type="match status" value="1"/>
</dbReference>
<dbReference type="EC" id="2.3.2.27" evidence="2"/>
<keyword evidence="10" id="KW-0862">Zinc</keyword>
<evidence type="ECO:0000256" key="3">
    <source>
        <dbReference type="ARBA" id="ARBA00022491"/>
    </source>
</evidence>
<evidence type="ECO:0000256" key="6">
    <source>
        <dbReference type="ARBA" id="ARBA00022679"/>
    </source>
</evidence>
<dbReference type="PROSITE" id="PS00518">
    <property type="entry name" value="ZF_RING_1"/>
    <property type="match status" value="1"/>
</dbReference>
<feature type="compositionally biased region" description="Gly residues" evidence="14">
    <location>
        <begin position="420"/>
        <end position="429"/>
    </location>
</feature>
<evidence type="ECO:0000256" key="11">
    <source>
        <dbReference type="ARBA" id="ARBA00023015"/>
    </source>
</evidence>
<keyword evidence="5" id="KW-1130">Modulation of host ubiquitin pathway by virus</keyword>
<dbReference type="InterPro" id="IPR001841">
    <property type="entry name" value="Znf_RING"/>
</dbReference>
<feature type="compositionally biased region" description="Basic residues" evidence="14">
    <location>
        <begin position="331"/>
        <end position="341"/>
    </location>
</feature>
<evidence type="ECO:0000256" key="8">
    <source>
        <dbReference type="ARBA" id="ARBA00022723"/>
    </source>
</evidence>
<evidence type="ECO:0000256" key="2">
    <source>
        <dbReference type="ARBA" id="ARBA00012483"/>
    </source>
</evidence>
<feature type="compositionally biased region" description="Acidic residues" evidence="14">
    <location>
        <begin position="122"/>
        <end position="132"/>
    </location>
</feature>
<sequence length="599" mass="61657">MSLPAATPPGPAAASEPGPCCICLDAIAASAAARALPCLHAFCLSCIQRWLDAHPTCPLCKAPVASLVHSVASDECFVETPVGCEAPAGGPDAAAVWGEDYDAAPLSSDDELAGGGVGEGGEGGDGDSDGDPVQDFIDRVARSSHLPVFPNTPEHGPGAPYLRRLTEWVQGGLAGSLALPDSELAVMADHVVDLVAECGFDSGLLTEVLDPILGGGADTFVRSMLYVAARCVDIGSRAPAAQPPPARGRGVVFLDTSDSSEDSGSESEESSSGLSTSDLTAIDDTEADTDADADADAGARAGVGRPRARRPATRQYVSTGGLQTPAARSALRSRARSRARRAAASAPPRSQSPAGPRPARERRQTRPRPARRGRSPCPSPPPSAARAARARPGPRPARLALARDRAEEESVDASEREDGGQAGSLGGAGEPPRVRACRRRGTDEEEDPEPAAPPFCAPVIDLTADEPAEAPAEPPAEAPAESPARSVISRPAQAPSATLAPAPSPRRAETPSPARPGQGAARGPLSEEAADAEQASPSPESLARKRRRTEMEVAAWVRENFLKTPRRDSDPPAPPTSSRPGWSLAEILSRCKNGGGAGC</sequence>
<evidence type="ECO:0000256" key="7">
    <source>
        <dbReference type="ARBA" id="ARBA00022711"/>
    </source>
</evidence>
<dbReference type="GO" id="GO:0006513">
    <property type="term" value="P:protein monoubiquitination"/>
    <property type="evidence" value="ECO:0007669"/>
    <property type="project" value="TreeGrafter"/>
</dbReference>
<feature type="region of interest" description="Disordered" evidence="14">
    <location>
        <begin position="108"/>
        <end position="134"/>
    </location>
</feature>
<dbReference type="SUPFAM" id="SSF57850">
    <property type="entry name" value="RING/U-box"/>
    <property type="match status" value="1"/>
</dbReference>
<dbReference type="GeneID" id="80536943"/>
<evidence type="ECO:0000256" key="12">
    <source>
        <dbReference type="ARBA" id="ARBA00023163"/>
    </source>
</evidence>
<feature type="domain" description="RING-type" evidence="15">
    <location>
        <begin position="20"/>
        <end position="61"/>
    </location>
</feature>
<feature type="compositionally biased region" description="Low complexity" evidence="14">
    <location>
        <begin position="491"/>
        <end position="501"/>
    </location>
</feature>
<dbReference type="InterPro" id="IPR013083">
    <property type="entry name" value="Znf_RING/FYVE/PHD"/>
</dbReference>
<organism evidence="16 17">
    <name type="scientific">Caprine alphaherpesvirus 1</name>
    <dbReference type="NCBI Taxonomy" id="39944"/>
    <lineage>
        <taxon>Viruses</taxon>
        <taxon>Duplodnaviria</taxon>
        <taxon>Heunggongvirae</taxon>
        <taxon>Peploviricota</taxon>
        <taxon>Herviviricetes</taxon>
        <taxon>Herpesvirales</taxon>
        <taxon>Orthoherpesviridae</taxon>
        <taxon>Alphaherpesvirinae</taxon>
        <taxon>Varicellovirus</taxon>
        <taxon>Varicellovirus caprinealpha1</taxon>
    </lineage>
</organism>
<keyword evidence="6" id="KW-0808">Transferase</keyword>
<keyword evidence="3" id="KW-0678">Repressor</keyword>
<comment type="catalytic activity">
    <reaction evidence="1">
        <text>S-ubiquitinyl-[E2 ubiquitin-conjugating enzyme]-L-cysteine + [acceptor protein]-L-lysine = [E2 ubiquitin-conjugating enzyme]-L-cysteine + N(6)-ubiquitinyl-[acceptor protein]-L-lysine.</text>
        <dbReference type="EC" id="2.3.2.27"/>
    </reaction>
</comment>
<dbReference type="KEGG" id="vg:80536943"/>
<feature type="compositionally biased region" description="Low complexity" evidence="14">
    <location>
        <begin position="384"/>
        <end position="400"/>
    </location>
</feature>
<dbReference type="RefSeq" id="YP_010798694.1">
    <property type="nucleotide sequence ID" value="NC_076509.1"/>
</dbReference>
<feature type="compositionally biased region" description="Acidic residues" evidence="14">
    <location>
        <begin position="258"/>
        <end position="269"/>
    </location>
</feature>
<feature type="compositionally biased region" description="Basic residues" evidence="14">
    <location>
        <begin position="365"/>
        <end position="374"/>
    </location>
</feature>
<name>A0AAF1D222_9ALPH</name>
<dbReference type="PANTHER" id="PTHR46077">
    <property type="entry name" value="E3 UBIQUITIN-PROTEIN LIGASE TOPORS"/>
    <property type="match status" value="1"/>
</dbReference>
<reference evidence="16 17" key="1">
    <citation type="submission" date="2018-02" db="EMBL/GenBank/DDBJ databases">
        <title>A novel caprine herpesvirus isolated from goats in China.</title>
        <authorList>
            <person name="Hao F."/>
            <person name="Mao L."/>
            <person name="Li W."/>
        </authorList>
    </citation>
    <scope>NUCLEOTIDE SEQUENCE [LARGE SCALE GENOMIC DNA]</scope>
    <source>
        <strain evidence="16 17">JSHA1405</strain>
    </source>
</reference>
<evidence type="ECO:0000256" key="10">
    <source>
        <dbReference type="ARBA" id="ARBA00022833"/>
    </source>
</evidence>
<dbReference type="GO" id="GO:0000209">
    <property type="term" value="P:protein polyubiquitination"/>
    <property type="evidence" value="ECO:0007669"/>
    <property type="project" value="TreeGrafter"/>
</dbReference>
<evidence type="ECO:0000256" key="13">
    <source>
        <dbReference type="PROSITE-ProRule" id="PRU00175"/>
    </source>
</evidence>
<dbReference type="GO" id="GO:0008270">
    <property type="term" value="F:zinc ion binding"/>
    <property type="evidence" value="ECO:0007669"/>
    <property type="project" value="UniProtKB-KW"/>
</dbReference>
<keyword evidence="7" id="KW-1128">Modulation of host ubiquitin pathway by viral E3 ligase</keyword>
<keyword evidence="11" id="KW-0805">Transcription regulation</keyword>
<evidence type="ECO:0000256" key="14">
    <source>
        <dbReference type="SAM" id="MobiDB-lite"/>
    </source>
</evidence>
<dbReference type="InterPro" id="IPR017907">
    <property type="entry name" value="Znf_RING_CS"/>
</dbReference>
<keyword evidence="8" id="KW-0479">Metal-binding</keyword>
<keyword evidence="4" id="KW-0945">Host-virus interaction</keyword>
<dbReference type="PANTHER" id="PTHR46077:SF1">
    <property type="entry name" value="TOP1 BINDING ARGININE_SERINE RICH PROTEIN, E3 UBIQUITIN LIGASE"/>
    <property type="match status" value="1"/>
</dbReference>
<dbReference type="EMBL" id="MG989243">
    <property type="protein sequence ID" value="QBM10902.1"/>
    <property type="molecule type" value="Genomic_DNA"/>
</dbReference>
<dbReference type="PROSITE" id="PS50089">
    <property type="entry name" value="ZF_RING_2"/>
    <property type="match status" value="1"/>
</dbReference>
<evidence type="ECO:0000256" key="4">
    <source>
        <dbReference type="ARBA" id="ARBA00022581"/>
    </source>
</evidence>
<feature type="region of interest" description="Disordered" evidence="14">
    <location>
        <begin position="237"/>
        <end position="584"/>
    </location>
</feature>
<feature type="compositionally biased region" description="Basic and acidic residues" evidence="14">
    <location>
        <begin position="401"/>
        <end position="419"/>
    </location>
</feature>
<evidence type="ECO:0000313" key="16">
    <source>
        <dbReference type="EMBL" id="QBM10902.1"/>
    </source>
</evidence>
<protein>
    <recommendedName>
        <fullName evidence="2">RING-type E3 ubiquitin transferase</fullName>
        <ecNumber evidence="2">2.3.2.27</ecNumber>
    </recommendedName>
</protein>
<dbReference type="GO" id="GO:0061630">
    <property type="term" value="F:ubiquitin protein ligase activity"/>
    <property type="evidence" value="ECO:0007669"/>
    <property type="project" value="UniProtKB-EC"/>
</dbReference>
<feature type="compositionally biased region" description="Low complexity" evidence="14">
    <location>
        <begin position="296"/>
        <end position="305"/>
    </location>
</feature>
<feature type="compositionally biased region" description="Low complexity" evidence="14">
    <location>
        <begin position="342"/>
        <end position="354"/>
    </location>
</feature>
<feature type="compositionally biased region" description="Low complexity" evidence="14">
    <location>
        <begin position="270"/>
        <end position="280"/>
    </location>
</feature>
<dbReference type="Gene3D" id="3.30.40.10">
    <property type="entry name" value="Zinc/RING finger domain, C3HC4 (zinc finger)"/>
    <property type="match status" value="1"/>
</dbReference>
<evidence type="ECO:0000256" key="5">
    <source>
        <dbReference type="ARBA" id="ARBA00022662"/>
    </source>
</evidence>
<evidence type="ECO:0000259" key="15">
    <source>
        <dbReference type="PROSITE" id="PS50089"/>
    </source>
</evidence>
<evidence type="ECO:0000256" key="1">
    <source>
        <dbReference type="ARBA" id="ARBA00000900"/>
    </source>
</evidence>
<dbReference type="Pfam" id="PF13639">
    <property type="entry name" value="zf-RING_2"/>
    <property type="match status" value="1"/>
</dbReference>
<accession>A0AAF1D222</accession>
<feature type="compositionally biased region" description="Acidic residues" evidence="14">
    <location>
        <begin position="281"/>
        <end position="295"/>
    </location>
</feature>
<evidence type="ECO:0000313" key="17">
    <source>
        <dbReference type="Proteomes" id="UP000828786"/>
    </source>
</evidence>
<keyword evidence="12" id="KW-0804">Transcription</keyword>